<dbReference type="Gene3D" id="3.40.50.720">
    <property type="entry name" value="NAD(P)-binding Rossmann-like Domain"/>
    <property type="match status" value="1"/>
</dbReference>
<dbReference type="SUPFAM" id="SSF51735">
    <property type="entry name" value="NAD(P)-binding Rossmann-fold domains"/>
    <property type="match status" value="1"/>
</dbReference>
<evidence type="ECO:0000313" key="4">
    <source>
        <dbReference type="Proteomes" id="UP000193467"/>
    </source>
</evidence>
<evidence type="ECO:0000256" key="1">
    <source>
        <dbReference type="ARBA" id="ARBA00006484"/>
    </source>
</evidence>
<dbReference type="FunFam" id="3.40.50.720:FF:000084">
    <property type="entry name" value="Short-chain dehydrogenase reductase"/>
    <property type="match status" value="1"/>
</dbReference>
<dbReference type="PRINTS" id="PR00080">
    <property type="entry name" value="SDRFAMILY"/>
</dbReference>
<keyword evidence="4" id="KW-1185">Reference proteome</keyword>
<dbReference type="EMBL" id="MCGR01000004">
    <property type="protein sequence ID" value="ORY90304.1"/>
    <property type="molecule type" value="Genomic_DNA"/>
</dbReference>
<comment type="similarity">
    <text evidence="1">Belongs to the short-chain dehydrogenases/reductases (SDR) family.</text>
</comment>
<dbReference type="Pfam" id="PF13561">
    <property type="entry name" value="adh_short_C2"/>
    <property type="match status" value="1"/>
</dbReference>
<accession>A0A1Y2G0Z8</accession>
<dbReference type="CDD" id="cd05233">
    <property type="entry name" value="SDR_c"/>
    <property type="match status" value="1"/>
</dbReference>
<organism evidence="3 4">
    <name type="scientific">Leucosporidium creatinivorum</name>
    <dbReference type="NCBI Taxonomy" id="106004"/>
    <lineage>
        <taxon>Eukaryota</taxon>
        <taxon>Fungi</taxon>
        <taxon>Dikarya</taxon>
        <taxon>Basidiomycota</taxon>
        <taxon>Pucciniomycotina</taxon>
        <taxon>Microbotryomycetes</taxon>
        <taxon>Leucosporidiales</taxon>
        <taxon>Leucosporidium</taxon>
    </lineage>
</organism>
<dbReference type="PROSITE" id="PS00061">
    <property type="entry name" value="ADH_SHORT"/>
    <property type="match status" value="1"/>
</dbReference>
<dbReference type="InterPro" id="IPR036291">
    <property type="entry name" value="NAD(P)-bd_dom_sf"/>
</dbReference>
<dbReference type="AlphaFoldDB" id="A0A1Y2G0Z8"/>
<proteinExistence type="inferred from homology"/>
<protein>
    <submittedName>
        <fullName evidence="3">Short-chain dehydrogenase/reductase SDR</fullName>
    </submittedName>
</protein>
<dbReference type="PANTHER" id="PTHR42760">
    <property type="entry name" value="SHORT-CHAIN DEHYDROGENASES/REDUCTASES FAMILY MEMBER"/>
    <property type="match status" value="1"/>
</dbReference>
<dbReference type="InterPro" id="IPR020904">
    <property type="entry name" value="Sc_DH/Rdtase_CS"/>
</dbReference>
<comment type="caution">
    <text evidence="3">The sequence shown here is derived from an EMBL/GenBank/DDBJ whole genome shotgun (WGS) entry which is preliminary data.</text>
</comment>
<dbReference type="STRING" id="106004.A0A1Y2G0Z8"/>
<gene>
    <name evidence="3" type="ORF">BCR35DRAFT_299931</name>
</gene>
<sequence>MPHALNTRQMNPAFDLTGRTAIITGSSTGNGRAIAISLAQAGADIVGVDLHAGQPKGFEEGEPHTHDLVRESYGVKSTFIQGDVTREETWEEVKAAALQLTGRIDILVNNAGILGKVGPLHEATLAQWQLVMNVNVNAVFLGVRAVIPTMLAQEAREGGCRGSIITIASNAAHHGAPEKAPYCASKGALVAMNRALAVDYGRQGIKCVTVSPGIIATALNATELADPTKCQNYRSQTPWPRFGRVDEVGSAVLFLSSDASDYCNGSDFSMDAGYNIA</sequence>
<name>A0A1Y2G0Z8_9BASI</name>
<evidence type="ECO:0000256" key="2">
    <source>
        <dbReference type="ARBA" id="ARBA00022857"/>
    </source>
</evidence>
<dbReference type="InParanoid" id="A0A1Y2G0Z8"/>
<dbReference type="Proteomes" id="UP000193467">
    <property type="component" value="Unassembled WGS sequence"/>
</dbReference>
<dbReference type="PRINTS" id="PR00081">
    <property type="entry name" value="GDHRDH"/>
</dbReference>
<dbReference type="GO" id="GO:0016616">
    <property type="term" value="F:oxidoreductase activity, acting on the CH-OH group of donors, NAD or NADP as acceptor"/>
    <property type="evidence" value="ECO:0007669"/>
    <property type="project" value="TreeGrafter"/>
</dbReference>
<dbReference type="InterPro" id="IPR002347">
    <property type="entry name" value="SDR_fam"/>
</dbReference>
<keyword evidence="2" id="KW-0521">NADP</keyword>
<reference evidence="3 4" key="1">
    <citation type="submission" date="2016-07" db="EMBL/GenBank/DDBJ databases">
        <title>Pervasive Adenine N6-methylation of Active Genes in Fungi.</title>
        <authorList>
            <consortium name="DOE Joint Genome Institute"/>
            <person name="Mondo S.J."/>
            <person name="Dannebaum R.O."/>
            <person name="Kuo R.C."/>
            <person name="Labutti K."/>
            <person name="Haridas S."/>
            <person name="Kuo A."/>
            <person name="Salamov A."/>
            <person name="Ahrendt S.R."/>
            <person name="Lipzen A."/>
            <person name="Sullivan W."/>
            <person name="Andreopoulos W.B."/>
            <person name="Clum A."/>
            <person name="Lindquist E."/>
            <person name="Daum C."/>
            <person name="Ramamoorthy G.K."/>
            <person name="Gryganskyi A."/>
            <person name="Culley D."/>
            <person name="Magnuson J.K."/>
            <person name="James T.Y."/>
            <person name="O'Malley M.A."/>
            <person name="Stajich J.E."/>
            <person name="Spatafora J.W."/>
            <person name="Visel A."/>
            <person name="Grigoriev I.V."/>
        </authorList>
    </citation>
    <scope>NUCLEOTIDE SEQUENCE [LARGE SCALE GENOMIC DNA]</scope>
    <source>
        <strain evidence="3 4">62-1032</strain>
    </source>
</reference>
<dbReference type="OrthoDB" id="1888931at2759"/>
<dbReference type="PANTHER" id="PTHR42760:SF124">
    <property type="entry name" value="SHORT-CHAIN DEHYDROGENASE_REDUCTASE"/>
    <property type="match status" value="1"/>
</dbReference>
<evidence type="ECO:0000313" key="3">
    <source>
        <dbReference type="EMBL" id="ORY90304.1"/>
    </source>
</evidence>